<feature type="binding site" evidence="4">
    <location>
        <position position="304"/>
    </location>
    <ligand>
        <name>S-adenosyl-L-methionine</name>
        <dbReference type="ChEBI" id="CHEBI:59789"/>
    </ligand>
</feature>
<reference evidence="7" key="2">
    <citation type="journal article" date="2021" name="PeerJ">
        <title>Extensive microbial diversity within the chicken gut microbiome revealed by metagenomics and culture.</title>
        <authorList>
            <person name="Gilroy R."/>
            <person name="Ravi A."/>
            <person name="Getino M."/>
            <person name="Pursley I."/>
            <person name="Horton D.L."/>
            <person name="Alikhan N.F."/>
            <person name="Baker D."/>
            <person name="Gharbi K."/>
            <person name="Hall N."/>
            <person name="Watson M."/>
            <person name="Adriaenssens E.M."/>
            <person name="Foster-Nyarko E."/>
            <person name="Jarju S."/>
            <person name="Secka A."/>
            <person name="Antonio M."/>
            <person name="Oren A."/>
            <person name="Chaudhuri R.R."/>
            <person name="La Ragione R."/>
            <person name="Hildebrand F."/>
            <person name="Pallen M.J."/>
        </authorList>
    </citation>
    <scope>NUCLEOTIDE SEQUENCE</scope>
    <source>
        <strain evidence="7">ChiGjej1B1-2707</strain>
    </source>
</reference>
<dbReference type="InterPro" id="IPR010280">
    <property type="entry name" value="U5_MeTrfase_fam"/>
</dbReference>
<dbReference type="PROSITE" id="PS51687">
    <property type="entry name" value="SAM_MT_RNA_M5U"/>
    <property type="match status" value="1"/>
</dbReference>
<evidence type="ECO:0000313" key="8">
    <source>
        <dbReference type="Proteomes" id="UP000824261"/>
    </source>
</evidence>
<dbReference type="AlphaFoldDB" id="A0A9D1A0M8"/>
<dbReference type="EMBL" id="DVGB01000075">
    <property type="protein sequence ID" value="HIR01812.1"/>
    <property type="molecule type" value="Genomic_DNA"/>
</dbReference>
<protein>
    <submittedName>
        <fullName evidence="7">23S rRNA (Uracil(1939)-C(5))-methyltransferase RlmD</fullName>
        <ecNumber evidence="7">2.1.1.190</ecNumber>
    </submittedName>
</protein>
<feature type="binding site" evidence="4">
    <location>
        <position position="368"/>
    </location>
    <ligand>
        <name>S-adenosyl-L-methionine</name>
        <dbReference type="ChEBI" id="CHEBI:59789"/>
    </ligand>
</feature>
<feature type="active site" description="Nucleophile" evidence="4">
    <location>
        <position position="395"/>
    </location>
</feature>
<dbReference type="Gene3D" id="3.40.50.150">
    <property type="entry name" value="Vaccinia Virus protein VP39"/>
    <property type="match status" value="1"/>
</dbReference>
<dbReference type="GO" id="GO:0070475">
    <property type="term" value="P:rRNA base methylation"/>
    <property type="evidence" value="ECO:0007669"/>
    <property type="project" value="TreeGrafter"/>
</dbReference>
<evidence type="ECO:0000256" key="5">
    <source>
        <dbReference type="PROSITE-ProRule" id="PRU10015"/>
    </source>
</evidence>
<dbReference type="InterPro" id="IPR030390">
    <property type="entry name" value="MeTrfase_TrmA_AS"/>
</dbReference>
<dbReference type="InterPro" id="IPR029063">
    <property type="entry name" value="SAM-dependent_MTases_sf"/>
</dbReference>
<dbReference type="Gene3D" id="2.40.50.1070">
    <property type="match status" value="1"/>
</dbReference>
<sequence>MEQTVRIDALTYGEAGIGRLDDGKAVFVPHTTPGDVVRIEVTEDKKTFAHARLLDIVEASPDRVAPACPYAGVCGGCQWMHVSYEAQLKAKRDNVVSALSHLARWDVETAEAMVAACVPSKRELGYRNKLELGAERDAQGRFTLGFRSESSHQFVSPDACLLAHKTIQKAPKALRGALRFLEGNKDLGIYRVGVRHSFRTGNVEVALWTPPSAFPRAQVANTLSSALKTTGIVRVLADPGKARKVKGVEVLAGHGKWRERLGDNEFSVSAPSFFQVNTEQAENMIDCVIEGLELDEDAVVADLYAGAGTFSLALSEQVDMVYAVESAASSVRDLRHNADANGAWIEVVGGDAAHELPELGALDALVVDPPRAGLAEGVPELIAAAGPERIAYVSCNPSTWARDVVRLEEAGYALASVTPLDLFPQTYHAELVSIFKRL</sequence>
<keyword evidence="2 4" id="KW-0808">Transferase</keyword>
<dbReference type="NCBIfam" id="TIGR00479">
    <property type="entry name" value="rumA"/>
    <property type="match status" value="1"/>
</dbReference>
<reference evidence="7" key="1">
    <citation type="submission" date="2020-10" db="EMBL/GenBank/DDBJ databases">
        <authorList>
            <person name="Gilroy R."/>
        </authorList>
    </citation>
    <scope>NUCLEOTIDE SEQUENCE</scope>
    <source>
        <strain evidence="7">ChiGjej1B1-2707</strain>
    </source>
</reference>
<keyword evidence="1 4" id="KW-0489">Methyltransferase</keyword>
<dbReference type="PANTHER" id="PTHR11061">
    <property type="entry name" value="RNA M5U METHYLTRANSFERASE"/>
    <property type="match status" value="1"/>
</dbReference>
<dbReference type="InterPro" id="IPR002792">
    <property type="entry name" value="TRAM_dom"/>
</dbReference>
<evidence type="ECO:0000256" key="3">
    <source>
        <dbReference type="ARBA" id="ARBA00022691"/>
    </source>
</evidence>
<keyword evidence="3 4" id="KW-0949">S-adenosyl-L-methionine</keyword>
<feature type="domain" description="TRAM" evidence="6">
    <location>
        <begin position="1"/>
        <end position="55"/>
    </location>
</feature>
<feature type="active site" evidence="5">
    <location>
        <position position="395"/>
    </location>
</feature>
<organism evidence="7 8">
    <name type="scientific">Candidatus Aveggerthella stercoripullorum</name>
    <dbReference type="NCBI Taxonomy" id="2840688"/>
    <lineage>
        <taxon>Bacteria</taxon>
        <taxon>Bacillati</taxon>
        <taxon>Actinomycetota</taxon>
        <taxon>Coriobacteriia</taxon>
        <taxon>Eggerthellales</taxon>
        <taxon>Eggerthellaceae</taxon>
        <taxon>Eggerthellaceae incertae sedis</taxon>
        <taxon>Candidatus Aveggerthella</taxon>
    </lineage>
</organism>
<dbReference type="Proteomes" id="UP000824261">
    <property type="component" value="Unassembled WGS sequence"/>
</dbReference>
<dbReference type="SUPFAM" id="SSF50249">
    <property type="entry name" value="Nucleic acid-binding proteins"/>
    <property type="match status" value="1"/>
</dbReference>
<dbReference type="GO" id="GO:0070041">
    <property type="term" value="F:rRNA (uridine-C5-)-methyltransferase activity"/>
    <property type="evidence" value="ECO:0007669"/>
    <property type="project" value="TreeGrafter"/>
</dbReference>
<dbReference type="PROSITE" id="PS01230">
    <property type="entry name" value="TRMA_1"/>
    <property type="match status" value="1"/>
</dbReference>
<dbReference type="Pfam" id="PF01938">
    <property type="entry name" value="TRAM"/>
    <property type="match status" value="1"/>
</dbReference>
<proteinExistence type="inferred from homology"/>
<comment type="caution">
    <text evidence="7">The sequence shown here is derived from an EMBL/GenBank/DDBJ whole genome shotgun (WGS) entry which is preliminary data.</text>
</comment>
<dbReference type="Pfam" id="PF05958">
    <property type="entry name" value="tRNA_U5-meth_tr"/>
    <property type="match status" value="2"/>
</dbReference>
<accession>A0A9D1A0M8</accession>
<evidence type="ECO:0000313" key="7">
    <source>
        <dbReference type="EMBL" id="HIR01812.1"/>
    </source>
</evidence>
<feature type="binding site" evidence="4">
    <location>
        <position position="275"/>
    </location>
    <ligand>
        <name>S-adenosyl-L-methionine</name>
        <dbReference type="ChEBI" id="CHEBI:59789"/>
    </ligand>
</feature>
<dbReference type="CDD" id="cd02440">
    <property type="entry name" value="AdoMet_MTases"/>
    <property type="match status" value="1"/>
</dbReference>
<feature type="binding site" evidence="4">
    <location>
        <position position="325"/>
    </location>
    <ligand>
        <name>S-adenosyl-L-methionine</name>
        <dbReference type="ChEBI" id="CHEBI:59789"/>
    </ligand>
</feature>
<evidence type="ECO:0000256" key="1">
    <source>
        <dbReference type="ARBA" id="ARBA00022603"/>
    </source>
</evidence>
<gene>
    <name evidence="7" type="primary">rlmD</name>
    <name evidence="7" type="ORF">IAA69_06080</name>
</gene>
<dbReference type="SUPFAM" id="SSF53335">
    <property type="entry name" value="S-adenosyl-L-methionine-dependent methyltransferases"/>
    <property type="match status" value="1"/>
</dbReference>
<dbReference type="PROSITE" id="PS50926">
    <property type="entry name" value="TRAM"/>
    <property type="match status" value="1"/>
</dbReference>
<evidence type="ECO:0000259" key="6">
    <source>
        <dbReference type="PROSITE" id="PS50926"/>
    </source>
</evidence>
<dbReference type="Gene3D" id="2.40.50.140">
    <property type="entry name" value="Nucleic acid-binding proteins"/>
    <property type="match status" value="1"/>
</dbReference>
<name>A0A9D1A0M8_9ACTN</name>
<evidence type="ECO:0000256" key="2">
    <source>
        <dbReference type="ARBA" id="ARBA00022679"/>
    </source>
</evidence>
<dbReference type="EC" id="2.1.1.190" evidence="7"/>
<evidence type="ECO:0000256" key="4">
    <source>
        <dbReference type="PROSITE-ProRule" id="PRU01024"/>
    </source>
</evidence>
<dbReference type="PANTHER" id="PTHR11061:SF30">
    <property type="entry name" value="TRNA (URACIL(54)-C(5))-METHYLTRANSFERASE"/>
    <property type="match status" value="1"/>
</dbReference>
<dbReference type="InterPro" id="IPR012340">
    <property type="entry name" value="NA-bd_OB-fold"/>
</dbReference>
<comment type="similarity">
    <text evidence="4">Belongs to the class I-like SAM-binding methyltransferase superfamily. RNA M5U methyltransferase family.</text>
</comment>